<dbReference type="InterPro" id="IPR043128">
    <property type="entry name" value="Rev_trsase/Diguanyl_cyclase"/>
</dbReference>
<dbReference type="Pfam" id="PF00990">
    <property type="entry name" value="GGDEF"/>
    <property type="match status" value="1"/>
</dbReference>
<gene>
    <name evidence="4" type="ORF">SAMN05216469_109100</name>
</gene>
<feature type="transmembrane region" description="Helical" evidence="1">
    <location>
        <begin position="114"/>
        <end position="134"/>
    </location>
</feature>
<feature type="transmembrane region" description="Helical" evidence="1">
    <location>
        <begin position="89"/>
        <end position="108"/>
    </location>
</feature>
<dbReference type="InterPro" id="IPR001633">
    <property type="entry name" value="EAL_dom"/>
</dbReference>
<evidence type="ECO:0000259" key="3">
    <source>
        <dbReference type="PROSITE" id="PS50887"/>
    </source>
</evidence>
<evidence type="ECO:0000256" key="1">
    <source>
        <dbReference type="SAM" id="Phobius"/>
    </source>
</evidence>
<sequence length="578" mass="64961">MVKRDKKSNSIPDTLARIMGKRTASKGLFVILLVMYLASTAIISMSASSYKVLNIAGSEISVYAFAGVFSAISNIAVMFMAVYFGKKGFFTSLFFLLLQFPMMVNGIINHHNLQSLPGAFTNILTIIAVIVIYVNNEKIDKFQQNIREQAVTDMMTGLPNRFASQELVETLLNDGEKFAVVSIDLDSFKSINDTMGRDVGSKLIIKIAEKWKNSANNGETGTVDFITRQCGDEFTLIIRGYENDNDILETIKHYQSLLEEKVTIDGCDMFVRGSFGYALYPDDADISDHLFTYADAAMYEVKRMNSSEKVMRFSKELMKIERTLEIERKLRKALEDDTIFFELQPQFDMAHRLRGFESLARIDDGNGNVLTPTEFIPVAEKVGLVDKVDTKVFRRSAEFFGELIRKTGARITLSVNVSVRHLMKNDFLEEVRSILKSSGLPPEQLEIEITESVLIESAEKALQCITEIKEMGVKIAIDDFGTGYSSLSYLYSFPADLLKVDKSFIDKMNTNESSKQYVAAIISIGHIMKFDVISEGVEDEEQLDTLKDIGCDYIQGFIWGRPLSKEEAEKLVLSQVSA</sequence>
<dbReference type="OrthoDB" id="9762141at2"/>
<protein>
    <submittedName>
        <fullName evidence="4">Diguanylate cyclase (GGDEF) domain-containing protein</fullName>
    </submittedName>
</protein>
<evidence type="ECO:0000313" key="4">
    <source>
        <dbReference type="EMBL" id="SEL00690.1"/>
    </source>
</evidence>
<dbReference type="EMBL" id="FOAT01000009">
    <property type="protein sequence ID" value="SEL00690.1"/>
    <property type="molecule type" value="Genomic_DNA"/>
</dbReference>
<dbReference type="PANTHER" id="PTHR33121:SF70">
    <property type="entry name" value="SIGNALING PROTEIN YKOW"/>
    <property type="match status" value="1"/>
</dbReference>
<keyword evidence="1" id="KW-1133">Transmembrane helix</keyword>
<dbReference type="SUPFAM" id="SSF141868">
    <property type="entry name" value="EAL domain-like"/>
    <property type="match status" value="1"/>
</dbReference>
<feature type="transmembrane region" description="Helical" evidence="1">
    <location>
        <begin position="27"/>
        <end position="48"/>
    </location>
</feature>
<reference evidence="4 5" key="1">
    <citation type="submission" date="2016-10" db="EMBL/GenBank/DDBJ databases">
        <authorList>
            <person name="de Groot N.N."/>
        </authorList>
    </citation>
    <scope>NUCLEOTIDE SEQUENCE [LARGE SCALE GENOMIC DNA]</scope>
    <source>
        <strain evidence="4 5">KH2T6</strain>
    </source>
</reference>
<dbReference type="GO" id="GO:0071111">
    <property type="term" value="F:cyclic-guanylate-specific phosphodiesterase activity"/>
    <property type="evidence" value="ECO:0007669"/>
    <property type="project" value="InterPro"/>
</dbReference>
<dbReference type="Gene3D" id="3.30.70.270">
    <property type="match status" value="1"/>
</dbReference>
<dbReference type="CDD" id="cd01949">
    <property type="entry name" value="GGDEF"/>
    <property type="match status" value="1"/>
</dbReference>
<proteinExistence type="predicted"/>
<accession>A0A1H7LP50</accession>
<dbReference type="CDD" id="cd01948">
    <property type="entry name" value="EAL"/>
    <property type="match status" value="1"/>
</dbReference>
<organism evidence="4 5">
    <name type="scientific">Ruminococcus albus</name>
    <dbReference type="NCBI Taxonomy" id="1264"/>
    <lineage>
        <taxon>Bacteria</taxon>
        <taxon>Bacillati</taxon>
        <taxon>Bacillota</taxon>
        <taxon>Clostridia</taxon>
        <taxon>Eubacteriales</taxon>
        <taxon>Oscillospiraceae</taxon>
        <taxon>Ruminococcus</taxon>
    </lineage>
</organism>
<dbReference type="PANTHER" id="PTHR33121">
    <property type="entry name" value="CYCLIC DI-GMP PHOSPHODIESTERASE PDEF"/>
    <property type="match status" value="1"/>
</dbReference>
<dbReference type="AlphaFoldDB" id="A0A1H7LP50"/>
<name>A0A1H7LP50_RUMAL</name>
<dbReference type="NCBIfam" id="TIGR00254">
    <property type="entry name" value="GGDEF"/>
    <property type="match status" value="1"/>
</dbReference>
<dbReference type="InterPro" id="IPR050706">
    <property type="entry name" value="Cyclic-di-GMP_PDE-like"/>
</dbReference>
<dbReference type="Proteomes" id="UP000186015">
    <property type="component" value="Unassembled WGS sequence"/>
</dbReference>
<dbReference type="SMART" id="SM00267">
    <property type="entry name" value="GGDEF"/>
    <property type="match status" value="1"/>
</dbReference>
<dbReference type="RefSeq" id="WP_074833815.1">
    <property type="nucleotide sequence ID" value="NZ_FOAT01000009.1"/>
</dbReference>
<dbReference type="PROSITE" id="PS50887">
    <property type="entry name" value="GGDEF"/>
    <property type="match status" value="1"/>
</dbReference>
<dbReference type="PROSITE" id="PS50883">
    <property type="entry name" value="EAL"/>
    <property type="match status" value="1"/>
</dbReference>
<evidence type="ECO:0000259" key="2">
    <source>
        <dbReference type="PROSITE" id="PS50883"/>
    </source>
</evidence>
<dbReference type="InterPro" id="IPR029787">
    <property type="entry name" value="Nucleotide_cyclase"/>
</dbReference>
<dbReference type="SMART" id="SM00052">
    <property type="entry name" value="EAL"/>
    <property type="match status" value="1"/>
</dbReference>
<feature type="domain" description="EAL" evidence="2">
    <location>
        <begin position="323"/>
        <end position="576"/>
    </location>
</feature>
<dbReference type="InterPro" id="IPR000160">
    <property type="entry name" value="GGDEF_dom"/>
</dbReference>
<evidence type="ECO:0000313" key="5">
    <source>
        <dbReference type="Proteomes" id="UP000186015"/>
    </source>
</evidence>
<keyword evidence="1" id="KW-0812">Transmembrane</keyword>
<feature type="transmembrane region" description="Helical" evidence="1">
    <location>
        <begin position="60"/>
        <end position="82"/>
    </location>
</feature>
<keyword evidence="1" id="KW-0472">Membrane</keyword>
<dbReference type="InterPro" id="IPR035919">
    <property type="entry name" value="EAL_sf"/>
</dbReference>
<dbReference type="Gene3D" id="3.20.20.450">
    <property type="entry name" value="EAL domain"/>
    <property type="match status" value="1"/>
</dbReference>
<feature type="domain" description="GGDEF" evidence="3">
    <location>
        <begin position="176"/>
        <end position="315"/>
    </location>
</feature>
<dbReference type="Pfam" id="PF00563">
    <property type="entry name" value="EAL"/>
    <property type="match status" value="1"/>
</dbReference>
<dbReference type="SUPFAM" id="SSF55073">
    <property type="entry name" value="Nucleotide cyclase"/>
    <property type="match status" value="1"/>
</dbReference>